<evidence type="ECO:0000256" key="2">
    <source>
        <dbReference type="ARBA" id="ARBA00022448"/>
    </source>
</evidence>
<dbReference type="GO" id="GO:0012505">
    <property type="term" value="C:endomembrane system"/>
    <property type="evidence" value="ECO:0007669"/>
    <property type="project" value="UniProtKB-SubCell"/>
</dbReference>
<evidence type="ECO:0000313" key="11">
    <source>
        <dbReference type="Proteomes" id="UP000231990"/>
    </source>
</evidence>
<dbReference type="SUPFAM" id="SSF53850">
    <property type="entry name" value="Periplasmic binding protein-like II"/>
    <property type="match status" value="1"/>
</dbReference>
<evidence type="ECO:0000313" key="9">
    <source>
        <dbReference type="EMBL" id="PJZ72125.1"/>
    </source>
</evidence>
<evidence type="ECO:0000256" key="3">
    <source>
        <dbReference type="ARBA" id="ARBA00022475"/>
    </source>
</evidence>
<dbReference type="CDD" id="cd13553">
    <property type="entry name" value="PBP2_NrtA_CpmA_like"/>
    <property type="match status" value="1"/>
</dbReference>
<keyword evidence="2" id="KW-0813">Transport</keyword>
<evidence type="ECO:0000313" key="10">
    <source>
        <dbReference type="Proteomes" id="UP000231962"/>
    </source>
</evidence>
<keyword evidence="3" id="KW-1003">Cell membrane</keyword>
<dbReference type="OrthoDB" id="9815454at2"/>
<dbReference type="EMBL" id="NPDZ01000013">
    <property type="protein sequence ID" value="PJZ72125.1"/>
    <property type="molecule type" value="Genomic_DNA"/>
</dbReference>
<accession>A0A2M9ZJ85</accession>
<comment type="caution">
    <text evidence="9">The sequence shown here is derived from an EMBL/GenBank/DDBJ whole genome shotgun (WGS) entry which is preliminary data.</text>
</comment>
<dbReference type="Proteomes" id="UP000231962">
    <property type="component" value="Unassembled WGS sequence"/>
</dbReference>
<keyword evidence="4" id="KW-0997">Cell inner membrane</keyword>
<dbReference type="RefSeq" id="WP_100715130.1">
    <property type="nucleotide sequence ID" value="NZ_NPDY01000023.1"/>
</dbReference>
<evidence type="ECO:0000256" key="7">
    <source>
        <dbReference type="SAM" id="SignalP"/>
    </source>
</evidence>
<name>A0A2M9ZJ85_9LEPT</name>
<keyword evidence="6" id="KW-0472">Membrane</keyword>
<dbReference type="PANTHER" id="PTHR30024:SF7">
    <property type="entry name" value="NITRATE_NITRITE BINDING PROTEIN NRTA"/>
    <property type="match status" value="1"/>
</dbReference>
<reference evidence="10 11" key="1">
    <citation type="submission" date="2017-07" db="EMBL/GenBank/DDBJ databases">
        <title>Leptospira spp. isolated from tropical soils.</title>
        <authorList>
            <person name="Thibeaux R."/>
            <person name="Iraola G."/>
            <person name="Ferres I."/>
            <person name="Bierque E."/>
            <person name="Girault D."/>
            <person name="Soupe-Gilbert M.-E."/>
            <person name="Picardeau M."/>
            <person name="Goarant C."/>
        </authorList>
    </citation>
    <scope>NUCLEOTIDE SEQUENCE [LARGE SCALE GENOMIC DNA]</scope>
    <source>
        <strain evidence="9 11">FH1-B-B1</strain>
        <strain evidence="8 10">FH1-B-C1</strain>
    </source>
</reference>
<dbReference type="Pfam" id="PF13379">
    <property type="entry name" value="NMT1_2"/>
    <property type="match status" value="1"/>
</dbReference>
<comment type="subcellular location">
    <subcellularLocation>
        <location evidence="1">Endomembrane system</location>
    </subcellularLocation>
</comment>
<organism evidence="9 11">
    <name type="scientific">Leptospira perolatii</name>
    <dbReference type="NCBI Taxonomy" id="2023191"/>
    <lineage>
        <taxon>Bacteria</taxon>
        <taxon>Pseudomonadati</taxon>
        <taxon>Spirochaetota</taxon>
        <taxon>Spirochaetia</taxon>
        <taxon>Leptospirales</taxon>
        <taxon>Leptospiraceae</taxon>
        <taxon>Leptospira</taxon>
    </lineage>
</organism>
<evidence type="ECO:0000256" key="6">
    <source>
        <dbReference type="ARBA" id="ARBA00023136"/>
    </source>
</evidence>
<evidence type="ECO:0000256" key="1">
    <source>
        <dbReference type="ARBA" id="ARBA00004308"/>
    </source>
</evidence>
<feature type="chain" id="PRO_5014890062" evidence="7">
    <location>
        <begin position="28"/>
        <end position="428"/>
    </location>
</feature>
<gene>
    <name evidence="8" type="ORF">CH360_16340</name>
    <name evidence="9" type="ORF">CH373_16140</name>
</gene>
<dbReference type="Proteomes" id="UP000231990">
    <property type="component" value="Unassembled WGS sequence"/>
</dbReference>
<dbReference type="InterPro" id="IPR044527">
    <property type="entry name" value="NrtA/CpmA_ABC-bd_dom"/>
</dbReference>
<keyword evidence="10" id="KW-1185">Reference proteome</keyword>
<protein>
    <submittedName>
        <fullName evidence="9">Bicarbonate-binding protein</fullName>
    </submittedName>
</protein>
<dbReference type="AlphaFoldDB" id="A0A2M9ZJ85"/>
<feature type="signal peptide" evidence="7">
    <location>
        <begin position="1"/>
        <end position="27"/>
    </location>
</feature>
<dbReference type="Gene3D" id="3.40.190.10">
    <property type="entry name" value="Periplasmic binding protein-like II"/>
    <property type="match status" value="2"/>
</dbReference>
<proteinExistence type="predicted"/>
<evidence type="ECO:0000256" key="5">
    <source>
        <dbReference type="ARBA" id="ARBA00022729"/>
    </source>
</evidence>
<evidence type="ECO:0000256" key="4">
    <source>
        <dbReference type="ARBA" id="ARBA00022519"/>
    </source>
</evidence>
<dbReference type="PANTHER" id="PTHR30024">
    <property type="entry name" value="ALIPHATIC SULFONATES-BINDING PROTEIN-RELATED"/>
    <property type="match status" value="1"/>
</dbReference>
<sequence>MVQKLKSRAIAFACLLLAVSGSPGLRAEDKLETTKVKLGYIALMDFAPLAIAVEKGLFKKYGMTEVEVIKQASWGATRDNLELGSENGGIDGAHILTPMPYAMTLGLNTKGNKPVPMYILARLNLNNQGISVAMKYKNIGVSKDSSALKSVALRAKEEGKPLTVAMTFPTGTHNYWIRYWLAAGGIDPDLDLNTIVIPPPQMVANMKVETMDAFCVGEPWNQQLVNQKIGYTALMTQELWNDHPEKSLSLRKDWVDKNPNSAKALLKAVMEAQIWADKDENAAEMAKILSQKNWINVPEADILPRLKGEFVYGDGRVLTGKLPKMKYWKSNASFPFKSHDKWFLAETRRWGFLPNGINYDKVISEVNRADIWKAAAAEIGQKSAIPASDSRGVETFFDGVKFDPKDPEGYLAKLKIKNIDGKKHSLGK</sequence>
<keyword evidence="5 7" id="KW-0732">Signal</keyword>
<dbReference type="EMBL" id="NPDY01000023">
    <property type="protein sequence ID" value="PJZ68426.1"/>
    <property type="molecule type" value="Genomic_DNA"/>
</dbReference>
<evidence type="ECO:0000313" key="8">
    <source>
        <dbReference type="EMBL" id="PJZ68426.1"/>
    </source>
</evidence>